<evidence type="ECO:0000259" key="2">
    <source>
        <dbReference type="Pfam" id="PF00149"/>
    </source>
</evidence>
<organism evidence="3">
    <name type="scientific">uncultured prokaryote</name>
    <dbReference type="NCBI Taxonomy" id="198431"/>
    <lineage>
        <taxon>unclassified sequences</taxon>
        <taxon>environmental samples</taxon>
    </lineage>
</organism>
<dbReference type="GO" id="GO:0003993">
    <property type="term" value="F:acid phosphatase activity"/>
    <property type="evidence" value="ECO:0007669"/>
    <property type="project" value="InterPro"/>
</dbReference>
<evidence type="ECO:0000313" key="3">
    <source>
        <dbReference type="EMBL" id="BAL55189.1"/>
    </source>
</evidence>
<proteinExistence type="predicted"/>
<reference evidence="3" key="2">
    <citation type="journal article" date="2012" name="PLoS ONE">
        <title>A Deeply Branching Thermophilic Bacterium with an Ancient Acetyl-CoA Pathway Dominates a Subsurface Ecosystem.</title>
        <authorList>
            <person name="Takami H."/>
            <person name="Noguchi H."/>
            <person name="Takaki Y."/>
            <person name="Uchiyama I."/>
            <person name="Toyoda A."/>
            <person name="Nishi S."/>
            <person name="Chee G.-J."/>
            <person name="Arai W."/>
            <person name="Nunoura T."/>
            <person name="Itoh T."/>
            <person name="Hattori M."/>
            <person name="Takai K."/>
        </authorList>
    </citation>
    <scope>NUCLEOTIDE SEQUENCE</scope>
</reference>
<name>H5SGA3_9ZZZZ</name>
<accession>H5SGA3</accession>
<sequence length="244" mass="27014">MAAFLAQQPGTIALLGDVVYERGTAEEFRNCFDPLFGPLKERIHPAVGNHEYGSRNARPYFDYFGASAGLPGQGWYSYDLGAWHIVVLNSNCKPVGGCDETSPQYQWLRADLAAHPTRCTLAYWHHPRWSSGEHGSFESLQPIWELLSRLGVDVVLSGHDHDYERFQPLDANGRPDPEHGMVQFVVGTGGRSLRPLGDRLPTSAVATDATYGVLRLELSSDRYSWQFISIAGTPYEDSGSASCH</sequence>
<reference evidence="3" key="1">
    <citation type="journal article" date="2005" name="Environ. Microbiol.">
        <title>Genetic and functional properties of uncultivated thermophilic crenarchaeotes from a subsurface gold mine as revealed by analysis of genome fragments.</title>
        <authorList>
            <person name="Nunoura T."/>
            <person name="Hirayama H."/>
            <person name="Takami H."/>
            <person name="Oida H."/>
            <person name="Nishi S."/>
            <person name="Shimamura S."/>
            <person name="Suzuki Y."/>
            <person name="Inagaki F."/>
            <person name="Takai K."/>
            <person name="Nealson K.H."/>
            <person name="Horikoshi K."/>
        </authorList>
    </citation>
    <scope>NUCLEOTIDE SEQUENCE</scope>
</reference>
<dbReference type="InterPro" id="IPR004843">
    <property type="entry name" value="Calcineurin-like_PHP"/>
</dbReference>
<evidence type="ECO:0000256" key="1">
    <source>
        <dbReference type="ARBA" id="ARBA00022729"/>
    </source>
</evidence>
<dbReference type="Gene3D" id="3.60.21.10">
    <property type="match status" value="1"/>
</dbReference>
<dbReference type="InterPro" id="IPR039331">
    <property type="entry name" value="PAPs-like"/>
</dbReference>
<dbReference type="AlphaFoldDB" id="H5SGA3"/>
<dbReference type="EMBL" id="AP011712">
    <property type="protein sequence ID" value="BAL55189.1"/>
    <property type="molecule type" value="Genomic_DNA"/>
</dbReference>
<gene>
    <name evidence="3" type="ORF">HGMM_F24F10C07</name>
</gene>
<protein>
    <submittedName>
        <fullName evidence="3">Alkaline phosphatase</fullName>
    </submittedName>
</protein>
<dbReference type="Pfam" id="PF00149">
    <property type="entry name" value="Metallophos"/>
    <property type="match status" value="1"/>
</dbReference>
<dbReference type="SUPFAM" id="SSF56300">
    <property type="entry name" value="Metallo-dependent phosphatases"/>
    <property type="match status" value="1"/>
</dbReference>
<dbReference type="InterPro" id="IPR029052">
    <property type="entry name" value="Metallo-depent_PP-like"/>
</dbReference>
<keyword evidence="1" id="KW-0732">Signal</keyword>
<dbReference type="PANTHER" id="PTHR22953">
    <property type="entry name" value="ACID PHOSPHATASE RELATED"/>
    <property type="match status" value="1"/>
</dbReference>
<dbReference type="PANTHER" id="PTHR22953:SF153">
    <property type="entry name" value="PURPLE ACID PHOSPHATASE"/>
    <property type="match status" value="1"/>
</dbReference>
<feature type="domain" description="Calcineurin-like phosphoesterase" evidence="2">
    <location>
        <begin position="12"/>
        <end position="163"/>
    </location>
</feature>